<keyword evidence="3" id="KW-0472">Membrane</keyword>
<keyword evidence="1" id="KW-0328">Glycosyltransferase</keyword>
<keyword evidence="2" id="KW-0808">Transferase</keyword>
<dbReference type="AlphaFoldDB" id="A0A6C0EIP4"/>
<dbReference type="PANTHER" id="PTHR43630:SF1">
    <property type="entry name" value="POLY-BETA-1,6-N-ACETYL-D-GLUCOSAMINE SYNTHASE"/>
    <property type="match status" value="1"/>
</dbReference>
<dbReference type="EMBL" id="MN738868">
    <property type="protein sequence ID" value="QHT29064.1"/>
    <property type="molecule type" value="Genomic_DNA"/>
</dbReference>
<dbReference type="PANTHER" id="PTHR43630">
    <property type="entry name" value="POLY-BETA-1,6-N-ACETYL-D-GLUCOSAMINE SYNTHASE"/>
    <property type="match status" value="1"/>
</dbReference>
<feature type="transmembrane region" description="Helical" evidence="3">
    <location>
        <begin position="278"/>
        <end position="303"/>
    </location>
</feature>
<proteinExistence type="predicted"/>
<keyword evidence="3" id="KW-0812">Transmembrane</keyword>
<evidence type="ECO:0000256" key="2">
    <source>
        <dbReference type="ARBA" id="ARBA00022679"/>
    </source>
</evidence>
<evidence type="ECO:0000256" key="3">
    <source>
        <dbReference type="SAM" id="Phobius"/>
    </source>
</evidence>
<feature type="domain" description="Glycosyltransferase 2-like" evidence="5">
    <location>
        <begin position="200"/>
        <end position="306"/>
    </location>
</feature>
<accession>A0A6C0EIP4</accession>
<reference evidence="6" key="1">
    <citation type="journal article" date="2020" name="Nature">
        <title>Giant virus diversity and host interactions through global metagenomics.</title>
        <authorList>
            <person name="Schulz F."/>
            <person name="Roux S."/>
            <person name="Paez-Espino D."/>
            <person name="Jungbluth S."/>
            <person name="Walsh D.A."/>
            <person name="Denef V.J."/>
            <person name="McMahon K.D."/>
            <person name="Konstantinidis K.T."/>
            <person name="Eloe-Fadrosh E.A."/>
            <person name="Kyrpides N.C."/>
            <person name="Woyke T."/>
        </authorList>
    </citation>
    <scope>NUCLEOTIDE SEQUENCE</scope>
    <source>
        <strain evidence="6">GVMAG-M-3300001351-8</strain>
    </source>
</reference>
<protein>
    <recommendedName>
        <fullName evidence="4 5">Glycosyltransferase 2-like domain-containing protein</fullName>
    </recommendedName>
</protein>
<evidence type="ECO:0000313" key="6">
    <source>
        <dbReference type="EMBL" id="QHT29064.1"/>
    </source>
</evidence>
<feature type="domain" description="Glycosyltransferase 2-like" evidence="4">
    <location>
        <begin position="51"/>
        <end position="169"/>
    </location>
</feature>
<sequence>MLLKYIFLIPIINVSYISYSLAILFTTFFLKSLFLKRTKASTINPRPINISILIPIYNEEENLPRLINSFYNDDSYPKCEIIFINDLSTDKSLSILQKNQSKYKYKLVENVKKGCYVAGVLNEGLKHVDHKSNYVGVINGDCTFRKDLLNNVISELMEKDISILNLSNISYYTNVCEYVAYLEKIFKNGLFKTAEASLNNGYFIKKSILLEVGGWNKDILTEDLELNLRLKNHGYTIHQSDLQIIDSVPKSFNKLFNQKYRWIKGDIINRYKYYPKDLFELIVNTYYIFPLFSLIALIISPFIVLRNIFFIQILIFFVEGSLFYKFTKNIGNSIVYPFTQFIFSLYFYIKFFLNNSDNW</sequence>
<dbReference type="GO" id="GO:0016757">
    <property type="term" value="F:glycosyltransferase activity"/>
    <property type="evidence" value="ECO:0007669"/>
    <property type="project" value="UniProtKB-KW"/>
</dbReference>
<evidence type="ECO:0000259" key="4">
    <source>
        <dbReference type="Pfam" id="PF00535"/>
    </source>
</evidence>
<dbReference type="Pfam" id="PF00535">
    <property type="entry name" value="Glycos_transf_2"/>
    <property type="match status" value="1"/>
</dbReference>
<keyword evidence="3" id="KW-1133">Transmembrane helix</keyword>
<evidence type="ECO:0000256" key="1">
    <source>
        <dbReference type="ARBA" id="ARBA00022676"/>
    </source>
</evidence>
<dbReference type="Pfam" id="PF13632">
    <property type="entry name" value="Glyco_trans_2_3"/>
    <property type="match status" value="1"/>
</dbReference>
<evidence type="ECO:0000259" key="5">
    <source>
        <dbReference type="Pfam" id="PF13632"/>
    </source>
</evidence>
<name>A0A6C0EIP4_9ZZZZ</name>
<dbReference type="Gene3D" id="3.90.550.10">
    <property type="entry name" value="Spore Coat Polysaccharide Biosynthesis Protein SpsA, Chain A"/>
    <property type="match status" value="1"/>
</dbReference>
<organism evidence="6">
    <name type="scientific">viral metagenome</name>
    <dbReference type="NCBI Taxonomy" id="1070528"/>
    <lineage>
        <taxon>unclassified sequences</taxon>
        <taxon>metagenomes</taxon>
        <taxon>organismal metagenomes</taxon>
    </lineage>
</organism>
<feature type="transmembrane region" description="Helical" evidence="3">
    <location>
        <begin position="6"/>
        <end position="30"/>
    </location>
</feature>
<dbReference type="InterPro" id="IPR001173">
    <property type="entry name" value="Glyco_trans_2-like"/>
</dbReference>
<dbReference type="SUPFAM" id="SSF53448">
    <property type="entry name" value="Nucleotide-diphospho-sugar transferases"/>
    <property type="match status" value="1"/>
</dbReference>
<dbReference type="InterPro" id="IPR029044">
    <property type="entry name" value="Nucleotide-diphossugar_trans"/>
</dbReference>
<feature type="transmembrane region" description="Helical" evidence="3">
    <location>
        <begin position="334"/>
        <end position="353"/>
    </location>
</feature>